<evidence type="ECO:0000256" key="2">
    <source>
        <dbReference type="ARBA" id="ARBA00023136"/>
    </source>
</evidence>
<reference evidence="7 8" key="1">
    <citation type="submission" date="2020-08" db="EMBL/GenBank/DDBJ databases">
        <title>A Genomic Blueprint of the Chicken Gut Microbiome.</title>
        <authorList>
            <person name="Gilroy R."/>
            <person name="Ravi A."/>
            <person name="Getino M."/>
            <person name="Pursley I."/>
            <person name="Horton D.L."/>
            <person name="Alikhan N.-F."/>
            <person name="Baker D."/>
            <person name="Gharbi K."/>
            <person name="Hall N."/>
            <person name="Watson M."/>
            <person name="Adriaenssens E.M."/>
            <person name="Foster-Nyarko E."/>
            <person name="Jarju S."/>
            <person name="Secka A."/>
            <person name="Antonio M."/>
            <person name="Oren A."/>
            <person name="Chaudhuri R."/>
            <person name="La Ragione R.M."/>
            <person name="Hildebrand F."/>
            <person name="Pallen M.J."/>
        </authorList>
    </citation>
    <scope>NUCLEOTIDE SEQUENCE [LARGE SCALE GENOMIC DNA]</scope>
    <source>
        <strain evidence="7 8">Sa1BUA6</strain>
    </source>
</reference>
<keyword evidence="5" id="KW-1133">Transmembrane helix</keyword>
<evidence type="ECO:0000256" key="3">
    <source>
        <dbReference type="ARBA" id="ARBA00023237"/>
    </source>
</evidence>
<proteinExistence type="predicted"/>
<dbReference type="CDD" id="cd07185">
    <property type="entry name" value="OmpA_C-like"/>
    <property type="match status" value="1"/>
</dbReference>
<keyword evidence="8" id="KW-1185">Reference proteome</keyword>
<dbReference type="InterPro" id="IPR006665">
    <property type="entry name" value="OmpA-like"/>
</dbReference>
<evidence type="ECO:0000313" key="7">
    <source>
        <dbReference type="EMBL" id="MBD8008877.1"/>
    </source>
</evidence>
<evidence type="ECO:0000256" key="1">
    <source>
        <dbReference type="ARBA" id="ARBA00004442"/>
    </source>
</evidence>
<name>A0ABR8VVR5_9GAMM</name>
<dbReference type="InterPro" id="IPR036737">
    <property type="entry name" value="OmpA-like_sf"/>
</dbReference>
<accession>A0ABR8VVR5</accession>
<evidence type="ECO:0000256" key="4">
    <source>
        <dbReference type="PROSITE-ProRule" id="PRU00473"/>
    </source>
</evidence>
<evidence type="ECO:0000259" key="6">
    <source>
        <dbReference type="PROSITE" id="PS51123"/>
    </source>
</evidence>
<gene>
    <name evidence="7" type="ORF">H9629_05935</name>
</gene>
<comment type="caution">
    <text evidence="7">The sequence shown here is derived from an EMBL/GenBank/DDBJ whole genome shotgun (WGS) entry which is preliminary data.</text>
</comment>
<dbReference type="RefSeq" id="WP_191730702.1">
    <property type="nucleotide sequence ID" value="NZ_JACSPT010000005.1"/>
</dbReference>
<sequence>MVTIMNIDFIERLKSDVTAIVLQGETEHLFAKDQALAQFYPVFLSILRARPAWIEILGQQLNPKIHELFNANPALKQQFLDQLDQSAPQEEIEHTLNRSIVPTMNFLQTEAGASSQEAISHLLETHADSIQRALPVWAGPILAALGVSPLAGHSLNQEPVLEAEPIIVVQEERKTSFLWPVIIFLILAALTLFFIRSCMHDDDPQAGQDGQVASEAVAAQPASLQLSTGSNGEIISCQIGLNNPQYMEILQNEIKQIFNYNIGCGTLSSDAYHSEFTDQDTIPTVLRAIQGMPNVSLDWVGNQVLVRAATNAEAERLAAQIRSLAKNVTVVTQQPLNNSEIISTANSEAEQALASIKEDDVKALDVATALNLQIINFDTASTEVPEVNKLVLDQAAALLQRAPQVILKVKGHADAQGSEAENKALSVQRAQAVTDYLVQQGVDPAQLQAVGMGADQPVEPNATPAGQFQNRRVTFEVVNTETGVVREVDDEGVVEKTGN</sequence>
<evidence type="ECO:0000256" key="5">
    <source>
        <dbReference type="SAM" id="Phobius"/>
    </source>
</evidence>
<dbReference type="EMBL" id="JACSPT010000005">
    <property type="protein sequence ID" value="MBD8008877.1"/>
    <property type="molecule type" value="Genomic_DNA"/>
</dbReference>
<keyword evidence="2 4" id="KW-0472">Membrane</keyword>
<dbReference type="SUPFAM" id="SSF103088">
    <property type="entry name" value="OmpA-like"/>
    <property type="match status" value="1"/>
</dbReference>
<dbReference type="PANTHER" id="PTHR30329:SF21">
    <property type="entry name" value="LIPOPROTEIN YIAD-RELATED"/>
    <property type="match status" value="1"/>
</dbReference>
<feature type="transmembrane region" description="Helical" evidence="5">
    <location>
        <begin position="177"/>
        <end position="195"/>
    </location>
</feature>
<organism evidence="7 8">
    <name type="scientific">Acinetobacter pecorum</name>
    <dbReference type="NCBI Taxonomy" id="2762215"/>
    <lineage>
        <taxon>Bacteria</taxon>
        <taxon>Pseudomonadati</taxon>
        <taxon>Pseudomonadota</taxon>
        <taxon>Gammaproteobacteria</taxon>
        <taxon>Moraxellales</taxon>
        <taxon>Moraxellaceae</taxon>
        <taxon>Acinetobacter</taxon>
    </lineage>
</organism>
<protein>
    <submittedName>
        <fullName evidence="7">OmpA family protein</fullName>
    </submittedName>
</protein>
<evidence type="ECO:0000313" key="8">
    <source>
        <dbReference type="Proteomes" id="UP000621930"/>
    </source>
</evidence>
<feature type="domain" description="OmpA-like" evidence="6">
    <location>
        <begin position="364"/>
        <end position="481"/>
    </location>
</feature>
<dbReference type="PROSITE" id="PS51123">
    <property type="entry name" value="OMPA_2"/>
    <property type="match status" value="1"/>
</dbReference>
<keyword evidence="3" id="KW-0998">Cell outer membrane</keyword>
<dbReference type="InterPro" id="IPR006664">
    <property type="entry name" value="OMP_bac"/>
</dbReference>
<dbReference type="Proteomes" id="UP000621930">
    <property type="component" value="Unassembled WGS sequence"/>
</dbReference>
<keyword evidence="5" id="KW-0812">Transmembrane</keyword>
<dbReference type="PANTHER" id="PTHR30329">
    <property type="entry name" value="STATOR ELEMENT OF FLAGELLAR MOTOR COMPLEX"/>
    <property type="match status" value="1"/>
</dbReference>
<dbReference type="Gene3D" id="3.30.1330.60">
    <property type="entry name" value="OmpA-like domain"/>
    <property type="match status" value="1"/>
</dbReference>
<dbReference type="PRINTS" id="PR01021">
    <property type="entry name" value="OMPADOMAIN"/>
</dbReference>
<dbReference type="Pfam" id="PF00691">
    <property type="entry name" value="OmpA"/>
    <property type="match status" value="1"/>
</dbReference>
<comment type="subcellular location">
    <subcellularLocation>
        <location evidence="1">Cell outer membrane</location>
    </subcellularLocation>
</comment>
<dbReference type="InterPro" id="IPR050330">
    <property type="entry name" value="Bact_OuterMem_StrucFunc"/>
</dbReference>